<keyword evidence="5" id="KW-0547">Nucleotide-binding</keyword>
<comment type="subcellular location">
    <subcellularLocation>
        <location evidence="1">Vacuole membrane</location>
        <topology evidence="1">Multi-pass membrane protein</topology>
    </subcellularLocation>
</comment>
<dbReference type="GO" id="GO:0140359">
    <property type="term" value="F:ABC-type transporter activity"/>
    <property type="evidence" value="ECO:0007669"/>
    <property type="project" value="InterPro"/>
</dbReference>
<dbReference type="Pfam" id="PF00664">
    <property type="entry name" value="ABC_membrane"/>
    <property type="match status" value="2"/>
</dbReference>
<evidence type="ECO:0000256" key="7">
    <source>
        <dbReference type="ARBA" id="ARBA00022989"/>
    </source>
</evidence>
<feature type="transmembrane region" description="Helical" evidence="9">
    <location>
        <begin position="229"/>
        <end position="255"/>
    </location>
</feature>
<evidence type="ECO:0000256" key="2">
    <source>
        <dbReference type="ARBA" id="ARBA00022448"/>
    </source>
</evidence>
<evidence type="ECO:0000256" key="1">
    <source>
        <dbReference type="ARBA" id="ARBA00004128"/>
    </source>
</evidence>
<evidence type="ECO:0000256" key="6">
    <source>
        <dbReference type="ARBA" id="ARBA00022840"/>
    </source>
</evidence>
<organism evidence="12 13">
    <name type="scientific">Physocladia obscura</name>
    <dbReference type="NCBI Taxonomy" id="109957"/>
    <lineage>
        <taxon>Eukaryota</taxon>
        <taxon>Fungi</taxon>
        <taxon>Fungi incertae sedis</taxon>
        <taxon>Chytridiomycota</taxon>
        <taxon>Chytridiomycota incertae sedis</taxon>
        <taxon>Chytridiomycetes</taxon>
        <taxon>Chytridiales</taxon>
        <taxon>Chytriomycetaceae</taxon>
        <taxon>Physocladia</taxon>
    </lineage>
</organism>
<sequence>MAVFPHIIGALSFNAISQLVLVSLNITMSLMIGVITDFLTKESSTFINNGYGLAFLLFGMQVVSTFSEKISDSLTTITNIRMSAAITSAVYKKTLNLAFKSRQAYPAGKINSLCGTDVNNLKKFVDAVNKCWTMPIQLVVSLYLVAGLLKVSTAVSAGVFVGIGGLAFLVTPKLGKSIGDYMKMQDNRTTQLREFLYGVKTIKYHTLEEYMKSKINAIRSDQIKFLKRFAFYFIILIVILVAQQILTAPLTLITYGALNDSMDSATVFVAFSLLSGLISISAQFSGIASDVVASFASYRRLQEFLTAEEIDQNEIPTVSMAYFQDFVVSFDFASFCWESVKNSESDGNENSEALEMIPILGHDSDIFTLTNINIIIKAGTLVAVVGATGSGKSSLLSAITGGMRKTGGELYQQAKVYGSIAYCPQEPWIISGTIEENITLLNSSLNGKCEDAIQTCALSKDIISLPYGLGTQIGEKGINLSGGQKARIALARAIVKNADIYILDDPMAALDAHVGKEIFSRAIKGTVSSGKTVIMATHQLHLLPNFDQILVLDGGRIVQNSTFEKLMLDTDGKLFHMMKDLNPEKETDFSSSEVIEFSQQKNNQEYSVSEDRETGAVSFANYTSFIKAGGILYAGFTAFFATLLFLVNVFLQLTLSAWTSNYLNFENKNEYLYIYSSLSVASAVGFVLVTVTIQYGCINASIYFHDTALEGLMAAPMSFFDTQPIGRILNRMTNDVANLDNTMNGVLGNFVRTFVMVFSKSYRELKRLNSIMQSPLSAHISETISGLSTILAYNAQDIFISKQLAKMDQSNLATMLLSHAQYWFMLRLDLIGSLVTLSLSLFGVTGVMNSAFIALALSSTISWAHSVNMLLMQFGETEANMVAVERLHHYGENLPIESARNLATDSKFGNWPMSGSIEIKDLNIAYNTRPDVPVISKLSLRIRSGEKIGIVGRTGSGKSTLVDSLFRIIEPSSGNIYIDGVDITTIGLKKLRGNLQMIPQNPILFDGTVRSNLDHESKFSDDEIWSSLESCGMKEYVAGLSEKLDSTITEGGTNLSAGQRQLICLAKVVLEKAKIIVMDEATSSIDGESDFRIQALMKTQFKENTVISIAHRLNTIAAFDRVLVLDSGKIAEFDEPHVLINQHGSIFGKLVIATGSANATVIQGIAKLQHDAKK</sequence>
<dbReference type="GO" id="GO:0005524">
    <property type="term" value="F:ATP binding"/>
    <property type="evidence" value="ECO:0007669"/>
    <property type="project" value="UniProtKB-KW"/>
</dbReference>
<dbReference type="PANTHER" id="PTHR24223">
    <property type="entry name" value="ATP-BINDING CASSETTE SUB-FAMILY C"/>
    <property type="match status" value="1"/>
</dbReference>
<keyword evidence="13" id="KW-1185">Reference proteome</keyword>
<evidence type="ECO:0008006" key="14">
    <source>
        <dbReference type="Google" id="ProtNLM"/>
    </source>
</evidence>
<dbReference type="CDD" id="cd03250">
    <property type="entry name" value="ABCC_MRP_domain1"/>
    <property type="match status" value="1"/>
</dbReference>
<evidence type="ECO:0000256" key="9">
    <source>
        <dbReference type="SAM" id="Phobius"/>
    </source>
</evidence>
<dbReference type="InterPro" id="IPR017871">
    <property type="entry name" value="ABC_transporter-like_CS"/>
</dbReference>
<evidence type="ECO:0000256" key="8">
    <source>
        <dbReference type="ARBA" id="ARBA00023136"/>
    </source>
</evidence>
<dbReference type="Gene3D" id="1.20.1560.10">
    <property type="entry name" value="ABC transporter type 1, transmembrane domain"/>
    <property type="match status" value="3"/>
</dbReference>
<evidence type="ECO:0000259" key="11">
    <source>
        <dbReference type="PROSITE" id="PS50929"/>
    </source>
</evidence>
<dbReference type="PANTHER" id="PTHR24223:SF443">
    <property type="entry name" value="MULTIDRUG-RESISTANCE LIKE PROTEIN 1, ISOFORM I"/>
    <property type="match status" value="1"/>
</dbReference>
<dbReference type="InterPro" id="IPR050173">
    <property type="entry name" value="ABC_transporter_C-like"/>
</dbReference>
<dbReference type="CDD" id="cd03244">
    <property type="entry name" value="ABCC_MRP_domain2"/>
    <property type="match status" value="1"/>
</dbReference>
<dbReference type="SUPFAM" id="SSF52540">
    <property type="entry name" value="P-loop containing nucleoside triphosphate hydrolases"/>
    <property type="match status" value="2"/>
</dbReference>
<feature type="transmembrane region" description="Helical" evidence="9">
    <location>
        <begin position="267"/>
        <end position="293"/>
    </location>
</feature>
<keyword evidence="6" id="KW-0067">ATP-binding</keyword>
<feature type="domain" description="ABC transporter" evidence="10">
    <location>
        <begin position="919"/>
        <end position="1152"/>
    </location>
</feature>
<keyword evidence="8 9" id="KW-0472">Membrane</keyword>
<dbReference type="InterPro" id="IPR003593">
    <property type="entry name" value="AAA+_ATPase"/>
</dbReference>
<dbReference type="Pfam" id="PF00005">
    <property type="entry name" value="ABC_tran"/>
    <property type="match status" value="2"/>
</dbReference>
<dbReference type="SUPFAM" id="SSF90123">
    <property type="entry name" value="ABC transporter transmembrane region"/>
    <property type="match status" value="2"/>
</dbReference>
<keyword evidence="2" id="KW-0813">Transport</keyword>
<evidence type="ECO:0000256" key="5">
    <source>
        <dbReference type="ARBA" id="ARBA00022741"/>
    </source>
</evidence>
<dbReference type="Proteomes" id="UP001211907">
    <property type="component" value="Unassembled WGS sequence"/>
</dbReference>
<dbReference type="GO" id="GO:0016887">
    <property type="term" value="F:ATP hydrolysis activity"/>
    <property type="evidence" value="ECO:0007669"/>
    <property type="project" value="InterPro"/>
</dbReference>
<proteinExistence type="predicted"/>
<dbReference type="InterPro" id="IPR027417">
    <property type="entry name" value="P-loop_NTPase"/>
</dbReference>
<keyword evidence="7 9" id="KW-1133">Transmembrane helix</keyword>
<feature type="domain" description="ABC transmembrane type-1" evidence="11">
    <location>
        <begin position="15"/>
        <end position="293"/>
    </location>
</feature>
<feature type="transmembrane region" description="Helical" evidence="9">
    <location>
        <begin position="824"/>
        <end position="845"/>
    </location>
</feature>
<dbReference type="InterPro" id="IPR003439">
    <property type="entry name" value="ABC_transporter-like_ATP-bd"/>
</dbReference>
<keyword evidence="4" id="KW-0677">Repeat</keyword>
<dbReference type="PROSITE" id="PS50893">
    <property type="entry name" value="ABC_TRANSPORTER_2"/>
    <property type="match status" value="2"/>
</dbReference>
<feature type="transmembrane region" description="Helical" evidence="9">
    <location>
        <begin position="46"/>
        <end position="66"/>
    </location>
</feature>
<dbReference type="InterPro" id="IPR044746">
    <property type="entry name" value="ABCC_6TM_D1"/>
</dbReference>
<evidence type="ECO:0000259" key="10">
    <source>
        <dbReference type="PROSITE" id="PS50893"/>
    </source>
</evidence>
<evidence type="ECO:0000313" key="12">
    <source>
        <dbReference type="EMBL" id="KAJ3136750.1"/>
    </source>
</evidence>
<name>A0AAD5XLL1_9FUNG</name>
<evidence type="ECO:0000313" key="13">
    <source>
        <dbReference type="Proteomes" id="UP001211907"/>
    </source>
</evidence>
<dbReference type="PROSITE" id="PS50929">
    <property type="entry name" value="ABC_TM1F"/>
    <property type="match status" value="2"/>
</dbReference>
<comment type="caution">
    <text evidence="12">The sequence shown here is derived from an EMBL/GenBank/DDBJ whole genome shotgun (WGS) entry which is preliminary data.</text>
</comment>
<feature type="domain" description="ABC transmembrane type-1" evidence="11">
    <location>
        <begin position="628"/>
        <end position="875"/>
    </location>
</feature>
<reference evidence="12" key="1">
    <citation type="submission" date="2020-05" db="EMBL/GenBank/DDBJ databases">
        <title>Phylogenomic resolution of chytrid fungi.</title>
        <authorList>
            <person name="Stajich J.E."/>
            <person name="Amses K."/>
            <person name="Simmons R."/>
            <person name="Seto K."/>
            <person name="Myers J."/>
            <person name="Bonds A."/>
            <person name="Quandt C.A."/>
            <person name="Barry K."/>
            <person name="Liu P."/>
            <person name="Grigoriev I."/>
            <person name="Longcore J.E."/>
            <person name="James T.Y."/>
        </authorList>
    </citation>
    <scope>NUCLEOTIDE SEQUENCE</scope>
    <source>
        <strain evidence="12">JEL0513</strain>
    </source>
</reference>
<gene>
    <name evidence="12" type="ORF">HK100_001397</name>
</gene>
<feature type="domain" description="ABC transporter" evidence="10">
    <location>
        <begin position="354"/>
        <end position="579"/>
    </location>
</feature>
<dbReference type="Gene3D" id="3.40.50.300">
    <property type="entry name" value="P-loop containing nucleotide triphosphate hydrolases"/>
    <property type="match status" value="2"/>
</dbReference>
<feature type="transmembrane region" description="Helical" evidence="9">
    <location>
        <begin position="631"/>
        <end position="651"/>
    </location>
</feature>
<dbReference type="CDD" id="cd18579">
    <property type="entry name" value="ABC_6TM_ABCC_D1"/>
    <property type="match status" value="1"/>
</dbReference>
<evidence type="ECO:0000256" key="3">
    <source>
        <dbReference type="ARBA" id="ARBA00022692"/>
    </source>
</evidence>
<keyword evidence="3 9" id="KW-0812">Transmembrane</keyword>
<dbReference type="EMBL" id="JADGJH010000130">
    <property type="protein sequence ID" value="KAJ3136750.1"/>
    <property type="molecule type" value="Genomic_DNA"/>
</dbReference>
<dbReference type="PROSITE" id="PS00211">
    <property type="entry name" value="ABC_TRANSPORTER_1"/>
    <property type="match status" value="2"/>
</dbReference>
<accession>A0AAD5XLL1</accession>
<dbReference type="FunFam" id="3.40.50.300:FF:000997">
    <property type="entry name" value="Multidrug resistance-associated protein 1"/>
    <property type="match status" value="1"/>
</dbReference>
<dbReference type="AlphaFoldDB" id="A0AAD5XLL1"/>
<dbReference type="GO" id="GO:0000329">
    <property type="term" value="C:fungal-type vacuole membrane"/>
    <property type="evidence" value="ECO:0007669"/>
    <property type="project" value="UniProtKB-ARBA"/>
</dbReference>
<dbReference type="SMART" id="SM00382">
    <property type="entry name" value="AAA"/>
    <property type="match status" value="2"/>
</dbReference>
<feature type="transmembrane region" description="Helical" evidence="9">
    <location>
        <begin position="671"/>
        <end position="693"/>
    </location>
</feature>
<dbReference type="InterPro" id="IPR036640">
    <property type="entry name" value="ABC1_TM_sf"/>
</dbReference>
<evidence type="ECO:0000256" key="4">
    <source>
        <dbReference type="ARBA" id="ARBA00022737"/>
    </source>
</evidence>
<dbReference type="InterPro" id="IPR011527">
    <property type="entry name" value="ABC1_TM_dom"/>
</dbReference>
<feature type="transmembrane region" description="Helical" evidence="9">
    <location>
        <begin position="142"/>
        <end position="170"/>
    </location>
</feature>
<feature type="transmembrane region" description="Helical" evidence="9">
    <location>
        <begin position="15"/>
        <end position="39"/>
    </location>
</feature>
<protein>
    <recommendedName>
        <fullName evidence="14">P-loop containing nucleoside triphosphate hydrolase protein</fullName>
    </recommendedName>
</protein>
<dbReference type="FunFam" id="3.40.50.300:FF:000630">
    <property type="entry name" value="ATP-binding cassette (ABC) transporter, putative"/>
    <property type="match status" value="1"/>
</dbReference>